<dbReference type="PANTHER" id="PTHR44688:SF16">
    <property type="entry name" value="DNA-BINDING TRANSCRIPTIONAL ACTIVATOR DEVR_DOSR"/>
    <property type="match status" value="1"/>
</dbReference>
<dbReference type="GO" id="GO:0006355">
    <property type="term" value="P:regulation of DNA-templated transcription"/>
    <property type="evidence" value="ECO:0007669"/>
    <property type="project" value="InterPro"/>
</dbReference>
<dbReference type="Proteomes" id="UP000426444">
    <property type="component" value="Chromosome"/>
</dbReference>
<evidence type="ECO:0000313" key="7">
    <source>
        <dbReference type="Proteomes" id="UP000426444"/>
    </source>
</evidence>
<dbReference type="PRINTS" id="PR00038">
    <property type="entry name" value="HTHLUXR"/>
</dbReference>
<evidence type="ECO:0000256" key="4">
    <source>
        <dbReference type="SAM" id="Phobius"/>
    </source>
</evidence>
<name>A0A6I6DCE9_9FIRM</name>
<dbReference type="InterPro" id="IPR036259">
    <property type="entry name" value="MFS_trans_sf"/>
</dbReference>
<keyword evidence="4" id="KW-0472">Membrane</keyword>
<feature type="domain" description="HTH luxR-type" evidence="5">
    <location>
        <begin position="401"/>
        <end position="466"/>
    </location>
</feature>
<feature type="transmembrane region" description="Helical" evidence="4">
    <location>
        <begin position="353"/>
        <end position="373"/>
    </location>
</feature>
<keyword evidence="2" id="KW-0238">DNA-binding</keyword>
<dbReference type="AlphaFoldDB" id="A0A6I6DCE9"/>
<dbReference type="InterPro" id="IPR000792">
    <property type="entry name" value="Tscrpt_reg_LuxR_C"/>
</dbReference>
<dbReference type="InterPro" id="IPR016032">
    <property type="entry name" value="Sig_transdc_resp-reg_C-effctor"/>
</dbReference>
<dbReference type="SMART" id="SM00421">
    <property type="entry name" value="HTH_LUXR"/>
    <property type="match status" value="1"/>
</dbReference>
<feature type="transmembrane region" description="Helical" evidence="4">
    <location>
        <begin position="195"/>
        <end position="215"/>
    </location>
</feature>
<feature type="transmembrane region" description="Helical" evidence="4">
    <location>
        <begin position="128"/>
        <end position="146"/>
    </location>
</feature>
<evidence type="ECO:0000259" key="5">
    <source>
        <dbReference type="PROSITE" id="PS50043"/>
    </source>
</evidence>
<keyword evidence="1" id="KW-0805">Transcription regulation</keyword>
<evidence type="ECO:0000256" key="3">
    <source>
        <dbReference type="ARBA" id="ARBA00023163"/>
    </source>
</evidence>
<evidence type="ECO:0000256" key="2">
    <source>
        <dbReference type="ARBA" id="ARBA00023125"/>
    </source>
</evidence>
<accession>A0A6I6DCE9</accession>
<dbReference type="RefSeq" id="WP_156204083.1">
    <property type="nucleotide sequence ID" value="NZ_CP046457.1"/>
</dbReference>
<dbReference type="SUPFAM" id="SSF103473">
    <property type="entry name" value="MFS general substrate transporter"/>
    <property type="match status" value="1"/>
</dbReference>
<dbReference type="SUPFAM" id="SSF46894">
    <property type="entry name" value="C-terminal effector domain of the bipartite response regulators"/>
    <property type="match status" value="1"/>
</dbReference>
<dbReference type="GO" id="GO:0003677">
    <property type="term" value="F:DNA binding"/>
    <property type="evidence" value="ECO:0007669"/>
    <property type="project" value="UniProtKB-KW"/>
</dbReference>
<dbReference type="PROSITE" id="PS50043">
    <property type="entry name" value="HTH_LUXR_2"/>
    <property type="match status" value="1"/>
</dbReference>
<keyword evidence="4" id="KW-1133">Transmembrane helix</keyword>
<feature type="transmembrane region" description="Helical" evidence="4">
    <location>
        <begin position="227"/>
        <end position="247"/>
    </location>
</feature>
<protein>
    <recommendedName>
        <fullName evidence="5">HTH luxR-type domain-containing protein</fullName>
    </recommendedName>
</protein>
<reference evidence="7" key="1">
    <citation type="journal article" date="2019" name="Microbiology">
        <title>Complete Genome Sequence of an Uncultured Bacterium of the Candidate Phylum Bipolaricaulota.</title>
        <authorList>
            <person name="Kadnikov V.V."/>
            <person name="Mardanov A.V."/>
            <person name="Beletsky A.V."/>
            <person name="Frank Y.A."/>
            <person name="Karnachuk O.V."/>
            <person name="Ravin N.V."/>
        </authorList>
    </citation>
    <scope>NUCLEOTIDE SEQUENCE [LARGE SCALE GENOMIC DNA]</scope>
</reference>
<keyword evidence="3" id="KW-0804">Transcription</keyword>
<feature type="transmembrane region" description="Helical" evidence="4">
    <location>
        <begin position="152"/>
        <end position="170"/>
    </location>
</feature>
<gene>
    <name evidence="6" type="ORF">SYNTR_1684</name>
</gene>
<dbReference type="EMBL" id="CP046457">
    <property type="protein sequence ID" value="QGU00278.1"/>
    <property type="molecule type" value="Genomic_DNA"/>
</dbReference>
<evidence type="ECO:0000313" key="6">
    <source>
        <dbReference type="EMBL" id="QGU00278.1"/>
    </source>
</evidence>
<feature type="transmembrane region" description="Helical" evidence="4">
    <location>
        <begin position="96"/>
        <end position="116"/>
    </location>
</feature>
<evidence type="ECO:0000256" key="1">
    <source>
        <dbReference type="ARBA" id="ARBA00023015"/>
    </source>
</evidence>
<feature type="transmembrane region" description="Helical" evidence="4">
    <location>
        <begin position="282"/>
        <end position="303"/>
    </location>
</feature>
<dbReference type="Gene3D" id="1.10.10.10">
    <property type="entry name" value="Winged helix-like DNA-binding domain superfamily/Winged helix DNA-binding domain"/>
    <property type="match status" value="1"/>
</dbReference>
<dbReference type="Pfam" id="PF00196">
    <property type="entry name" value="GerE"/>
    <property type="match status" value="1"/>
</dbReference>
<dbReference type="CDD" id="cd06170">
    <property type="entry name" value="LuxR_C_like"/>
    <property type="match status" value="1"/>
</dbReference>
<dbReference type="PANTHER" id="PTHR44688">
    <property type="entry name" value="DNA-BINDING TRANSCRIPTIONAL ACTIVATOR DEVR_DOSR"/>
    <property type="match status" value="1"/>
</dbReference>
<feature type="transmembrane region" description="Helical" evidence="4">
    <location>
        <begin position="315"/>
        <end position="333"/>
    </location>
</feature>
<feature type="transmembrane region" description="Helical" evidence="4">
    <location>
        <begin position="259"/>
        <end position="276"/>
    </location>
</feature>
<organism evidence="6 7">
    <name type="scientific">Candidatus Syntrophocurvum alkaliphilum</name>
    <dbReference type="NCBI Taxonomy" id="2293317"/>
    <lineage>
        <taxon>Bacteria</taxon>
        <taxon>Bacillati</taxon>
        <taxon>Bacillota</taxon>
        <taxon>Clostridia</taxon>
        <taxon>Eubacteriales</taxon>
        <taxon>Syntrophomonadaceae</taxon>
        <taxon>Candidatus Syntrophocurvum</taxon>
    </lineage>
</organism>
<feature type="transmembrane region" description="Helical" evidence="4">
    <location>
        <begin position="68"/>
        <end position="90"/>
    </location>
</feature>
<sequence length="468" mass="52954">MQSWPIGLGFWAGWLWVTFLNGPFLYKLLLTTDSYQINIVMLLFLFLNAITYLVLANEDYLKKFNNNSIIFCGMILMVCSTLLIVGVAFSTVLSLYTLYLAAILGGIGSAIILIFYGDLYSQYSIKHAGLYYGICLAIATLVYLGISFIHLNLAILITSLLPLFATYYLIKGMSNTNINKIVDNEDYTKLGKISFIRLAIMFFLFYFVGGLMYNILSLLPNLPKQQLFWYSSIIYCVVIFIAVVSIFKDEFTYLRYSHNLALPLLGIGFLLVPFLSGGSILISFLFFQMGFAVFDFFVWMILCYIAKTTANKRQVFAFGFFIITLSMFGSSFFHQGITLYVTNVIQQINTLSILAAILMFVSAPLFTNLFSIVNTNQDSSDDIISLAESGATSDNIADPTNVFSEYGLTAREHEVLDLLLKGYNNPNICNSLNISNNTVKTHLRNIYRKVEVSNRQELINIYYSQKRI</sequence>
<keyword evidence="4" id="KW-0812">Transmembrane</keyword>
<dbReference type="OrthoDB" id="1662986at2"/>
<dbReference type="InterPro" id="IPR036388">
    <property type="entry name" value="WH-like_DNA-bd_sf"/>
</dbReference>
<feature type="transmembrane region" description="Helical" evidence="4">
    <location>
        <begin position="35"/>
        <end position="56"/>
    </location>
</feature>
<feature type="transmembrane region" description="Helical" evidence="4">
    <location>
        <begin position="7"/>
        <end position="29"/>
    </location>
</feature>
<keyword evidence="7" id="KW-1185">Reference proteome</keyword>
<proteinExistence type="predicted"/>
<dbReference type="KEGG" id="salq:SYNTR_1684"/>